<dbReference type="InterPro" id="IPR011042">
    <property type="entry name" value="6-blade_b-propeller_TolB-like"/>
</dbReference>
<evidence type="ECO:0000313" key="6">
    <source>
        <dbReference type="Proteomes" id="UP000703893"/>
    </source>
</evidence>
<evidence type="ECO:0000256" key="1">
    <source>
        <dbReference type="ARBA" id="ARBA00008853"/>
    </source>
</evidence>
<comment type="similarity">
    <text evidence="1">Belongs to the SMP-30/CGR1 family.</text>
</comment>
<dbReference type="AlphaFoldDB" id="A0A937X2R1"/>
<evidence type="ECO:0000256" key="3">
    <source>
        <dbReference type="PROSITE-ProRule" id="PRU00504"/>
    </source>
</evidence>
<reference evidence="5 6" key="1">
    <citation type="submission" date="2019-03" db="EMBL/GenBank/DDBJ databases">
        <title>Lake Tanganyika Metagenome-Assembled Genomes (MAGs).</title>
        <authorList>
            <person name="Tran P."/>
        </authorList>
    </citation>
    <scope>NUCLEOTIDE SEQUENCE [LARGE SCALE GENOMIC DNA]</scope>
    <source>
        <strain evidence="5">K_DeepCast_65m_m2_236</strain>
    </source>
</reference>
<dbReference type="PROSITE" id="PS51125">
    <property type="entry name" value="NHL"/>
    <property type="match status" value="1"/>
</dbReference>
<dbReference type="Gene3D" id="1.10.287.1490">
    <property type="match status" value="1"/>
</dbReference>
<keyword evidence="4" id="KW-0175">Coiled coil</keyword>
<evidence type="ECO:0000256" key="2">
    <source>
        <dbReference type="ARBA" id="ARBA00022737"/>
    </source>
</evidence>
<accession>A0A937X2R1</accession>
<comment type="caution">
    <text evidence="5">The sequence shown here is derived from an EMBL/GenBank/DDBJ whole genome shotgun (WGS) entry which is preliminary data.</text>
</comment>
<proteinExistence type="inferred from homology"/>
<dbReference type="EMBL" id="VGJX01000391">
    <property type="protein sequence ID" value="MBM3274961.1"/>
    <property type="molecule type" value="Genomic_DNA"/>
</dbReference>
<dbReference type="PROSITE" id="PS51257">
    <property type="entry name" value="PROKAR_LIPOPROTEIN"/>
    <property type="match status" value="1"/>
</dbReference>
<dbReference type="InterPro" id="IPR051262">
    <property type="entry name" value="SMP-30/CGR1_Lactonase"/>
</dbReference>
<feature type="non-terminal residue" evidence="5">
    <location>
        <position position="517"/>
    </location>
</feature>
<dbReference type="CDD" id="cd05819">
    <property type="entry name" value="NHL"/>
    <property type="match status" value="1"/>
</dbReference>
<dbReference type="SUPFAM" id="SSF63829">
    <property type="entry name" value="Calcium-dependent phosphotriesterase"/>
    <property type="match status" value="1"/>
</dbReference>
<evidence type="ECO:0000256" key="4">
    <source>
        <dbReference type="SAM" id="Coils"/>
    </source>
</evidence>
<feature type="coiled-coil region" evidence="4">
    <location>
        <begin position="373"/>
        <end position="463"/>
    </location>
</feature>
<dbReference type="SUPFAM" id="SSF90257">
    <property type="entry name" value="Myosin rod fragments"/>
    <property type="match status" value="1"/>
</dbReference>
<dbReference type="InterPro" id="IPR001258">
    <property type="entry name" value="NHL_repeat"/>
</dbReference>
<evidence type="ECO:0008006" key="7">
    <source>
        <dbReference type="Google" id="ProtNLM"/>
    </source>
</evidence>
<feature type="repeat" description="NHL" evidence="3">
    <location>
        <begin position="193"/>
        <end position="222"/>
    </location>
</feature>
<dbReference type="Proteomes" id="UP000703893">
    <property type="component" value="Unassembled WGS sequence"/>
</dbReference>
<name>A0A937X2R1_9BACT</name>
<sequence>MRPQSRAVGRKVLQLALGASILASTACQNPENTGTAAKAPAAADAAKTVALSAEAGAAAKDSGIKAQRRVMHTVSRTVFSSSVKGIYGGAGSGMTFDANNNLYVAQNVGFGAPYHDQPQGAKVSKITPSGEVSDVIPQGSLVGATDVAVDAAGNLFVAEGIGYLAPFWGNPQGNRVLKRTPSGQISTFITKVNNPTGLTFDRAGNLYVASWNDNAIYKYSPSGEPLGKFAGGFDAQPYDIATDANDNIYVAAALGYVNNKLFSGKRIYKVTPDGASSVFYTAPFGGEPVGLAFDAEGHLWASYYNSLKIVRVAPNGSAVVHSAYDAGQPADTANGIAIDSQGNLYGQMNSRTIVKWTGLAPAPPQPKDCSEEVAAAQAQLDAALAQVSGLQASNGALSAQVTELQSANSALSAQVADLQSANSALSSQVADLQAANAALSAQVADLQAANAALSAQVADLQAANTALSGQLAAEKAARAAVQAQLDTVNATVAGFVSSLQGDFRTTFRDTSFTIPGA</sequence>
<protein>
    <recommendedName>
        <fullName evidence="7">SMP-30/Gluconolactonase/LRE-like region domain-containing protein</fullName>
    </recommendedName>
</protein>
<dbReference type="Gene3D" id="2.120.10.30">
    <property type="entry name" value="TolB, C-terminal domain"/>
    <property type="match status" value="1"/>
</dbReference>
<gene>
    <name evidence="5" type="ORF">FJZ00_07400</name>
</gene>
<organism evidence="5 6">
    <name type="scientific">Candidatus Tanganyikabacteria bacterium</name>
    <dbReference type="NCBI Taxonomy" id="2961651"/>
    <lineage>
        <taxon>Bacteria</taxon>
        <taxon>Bacillati</taxon>
        <taxon>Candidatus Sericytochromatia</taxon>
        <taxon>Candidatus Tanganyikabacteria</taxon>
    </lineage>
</organism>
<evidence type="ECO:0000313" key="5">
    <source>
        <dbReference type="EMBL" id="MBM3274961.1"/>
    </source>
</evidence>
<dbReference type="PANTHER" id="PTHR47572:SF4">
    <property type="entry name" value="LACTONASE DRP35"/>
    <property type="match status" value="1"/>
</dbReference>
<keyword evidence="2" id="KW-0677">Repeat</keyword>
<dbReference type="PANTHER" id="PTHR47572">
    <property type="entry name" value="LIPOPROTEIN-RELATED"/>
    <property type="match status" value="1"/>
</dbReference>